<evidence type="ECO:0000256" key="8">
    <source>
        <dbReference type="PIRNR" id="PIRNR006113"/>
    </source>
</evidence>
<organism evidence="11">
    <name type="scientific">uncultured Aureispira sp</name>
    <dbReference type="NCBI Taxonomy" id="1331704"/>
    <lineage>
        <taxon>Bacteria</taxon>
        <taxon>Pseudomonadati</taxon>
        <taxon>Bacteroidota</taxon>
        <taxon>Saprospiria</taxon>
        <taxon>Saprospirales</taxon>
        <taxon>Saprospiraceae</taxon>
        <taxon>Aureispira</taxon>
        <taxon>environmental samples</taxon>
    </lineage>
</organism>
<dbReference type="SUPFAM" id="SSF55620">
    <property type="entry name" value="Tetrahydrobiopterin biosynthesis enzymes-like"/>
    <property type="match status" value="1"/>
</dbReference>
<evidence type="ECO:0000256" key="5">
    <source>
        <dbReference type="ARBA" id="ARBA00022833"/>
    </source>
</evidence>
<feature type="binding site" evidence="10">
    <location>
        <position position="15"/>
    </location>
    <ligand>
        <name>Zn(2+)</name>
        <dbReference type="ChEBI" id="CHEBI:29105"/>
    </ligand>
</feature>
<evidence type="ECO:0000256" key="7">
    <source>
        <dbReference type="ARBA" id="ARBA00048807"/>
    </source>
</evidence>
<protein>
    <recommendedName>
        <fullName evidence="3 8">6-carboxy-5,6,7,8-tetrahydropterin synthase</fullName>
        <ecNumber evidence="8">4.-.-.-</ecNumber>
    </recommendedName>
</protein>
<keyword evidence="4 8" id="KW-0479">Metal-binding</keyword>
<reference evidence="11" key="1">
    <citation type="submission" date="2020-01" db="EMBL/GenBank/DDBJ databases">
        <authorList>
            <person name="Meier V. D."/>
            <person name="Meier V D."/>
        </authorList>
    </citation>
    <scope>NUCLEOTIDE SEQUENCE</scope>
    <source>
        <strain evidence="11">HLG_WM_MAG_10</strain>
    </source>
</reference>
<dbReference type="Gene3D" id="3.30.479.10">
    <property type="entry name" value="6-pyruvoyl tetrahydropterin synthase/QueD"/>
    <property type="match status" value="1"/>
</dbReference>
<dbReference type="GO" id="GO:0070497">
    <property type="term" value="F:6-carboxytetrahydropterin synthase activity"/>
    <property type="evidence" value="ECO:0007669"/>
    <property type="project" value="UniProtKB-EC"/>
</dbReference>
<comment type="similarity">
    <text evidence="2 8">Belongs to the PTPS family. QueD subfamily.</text>
</comment>
<comment type="cofactor">
    <cofactor evidence="8 10">
        <name>Zn(2+)</name>
        <dbReference type="ChEBI" id="CHEBI:29105"/>
    </cofactor>
    <text evidence="8 10">Binds 1 zinc ion per subunit.</text>
</comment>
<gene>
    <name evidence="11" type="ORF">HELGO_WM27848</name>
</gene>
<evidence type="ECO:0000256" key="9">
    <source>
        <dbReference type="PIRSR" id="PIRSR006113-1"/>
    </source>
</evidence>
<keyword evidence="6 8" id="KW-0456">Lyase</keyword>
<feature type="active site" description="Proton acceptor" evidence="9">
    <location>
        <position position="34"/>
    </location>
</feature>
<proteinExistence type="inferred from homology"/>
<evidence type="ECO:0000256" key="4">
    <source>
        <dbReference type="ARBA" id="ARBA00022723"/>
    </source>
</evidence>
<dbReference type="InterPro" id="IPR007115">
    <property type="entry name" value="6-PTP_synth/QueD"/>
</dbReference>
<dbReference type="EC" id="4.-.-.-" evidence="8"/>
<dbReference type="EMBL" id="CACVAQ010000005">
    <property type="protein sequence ID" value="CAA6798486.1"/>
    <property type="molecule type" value="Genomic_DNA"/>
</dbReference>
<name>A0A6S6RSX0_9BACT</name>
<comment type="pathway">
    <text evidence="1 8">Purine metabolism; 7-cyano-7-deazaguanine biosynthesis.</text>
</comment>
<evidence type="ECO:0000256" key="2">
    <source>
        <dbReference type="ARBA" id="ARBA00008900"/>
    </source>
</evidence>
<dbReference type="AlphaFoldDB" id="A0A6S6RSX0"/>
<dbReference type="FunFam" id="3.30.479.10:FF:000003">
    <property type="entry name" value="6-pyruvoyl tetrahydrobiopterin synthase"/>
    <property type="match status" value="1"/>
</dbReference>
<sequence>MIIYLTRRESFNAAHQLWVHDWSEEKNFEVFGKCANKNFHGHNYDLMVTIKGKPDPITGFIMDAKKLSVIIKKEVCTILDHSNLNLDPNFLPKGTPPTTENLVYYIWKQLEPHLDANCRMHCVKLYETRNIWAEYYGEEDF</sequence>
<dbReference type="PANTHER" id="PTHR12589:SF7">
    <property type="entry name" value="6-PYRUVOYL TETRAHYDROBIOPTERIN SYNTHASE"/>
    <property type="match status" value="1"/>
</dbReference>
<dbReference type="Pfam" id="PF01242">
    <property type="entry name" value="PTPS"/>
    <property type="match status" value="1"/>
</dbReference>
<evidence type="ECO:0000256" key="1">
    <source>
        <dbReference type="ARBA" id="ARBA00005061"/>
    </source>
</evidence>
<dbReference type="GO" id="GO:0008616">
    <property type="term" value="P:tRNA queuosine(34) biosynthetic process"/>
    <property type="evidence" value="ECO:0007669"/>
    <property type="project" value="UniProtKB-KW"/>
</dbReference>
<dbReference type="UniPathway" id="UPA00391"/>
<dbReference type="PIRSF" id="PIRSF006113">
    <property type="entry name" value="PTP_synth"/>
    <property type="match status" value="1"/>
</dbReference>
<keyword evidence="5 8" id="KW-0862">Zinc</keyword>
<evidence type="ECO:0000256" key="3">
    <source>
        <dbReference type="ARBA" id="ARBA00018141"/>
    </source>
</evidence>
<dbReference type="InterPro" id="IPR038418">
    <property type="entry name" value="6-PTP_synth/QueD_sf"/>
</dbReference>
<accession>A0A6S6RSX0</accession>
<evidence type="ECO:0000313" key="11">
    <source>
        <dbReference type="EMBL" id="CAA6798486.1"/>
    </source>
</evidence>
<feature type="active site" description="Charge relay system" evidence="9">
    <location>
        <position position="81"/>
    </location>
</feature>
<comment type="catalytic activity">
    <reaction evidence="7 8">
        <text>7,8-dihydroneopterin 3'-triphosphate + H2O = 6-carboxy-5,6,7,8-tetrahydropterin + triphosphate + acetaldehyde + 2 H(+)</text>
        <dbReference type="Rhea" id="RHEA:27966"/>
        <dbReference type="ChEBI" id="CHEBI:15343"/>
        <dbReference type="ChEBI" id="CHEBI:15377"/>
        <dbReference type="ChEBI" id="CHEBI:15378"/>
        <dbReference type="ChEBI" id="CHEBI:18036"/>
        <dbReference type="ChEBI" id="CHEBI:58462"/>
        <dbReference type="ChEBI" id="CHEBI:61032"/>
        <dbReference type="EC" id="4.1.2.50"/>
    </reaction>
</comment>
<feature type="binding site" evidence="10">
    <location>
        <position position="42"/>
    </location>
    <ligand>
        <name>Zn(2+)</name>
        <dbReference type="ChEBI" id="CHEBI:29105"/>
    </ligand>
</feature>
<evidence type="ECO:0000256" key="6">
    <source>
        <dbReference type="ARBA" id="ARBA00023239"/>
    </source>
</evidence>
<dbReference type="GO" id="GO:0046872">
    <property type="term" value="F:metal ion binding"/>
    <property type="evidence" value="ECO:0007669"/>
    <property type="project" value="UniProtKB-KW"/>
</dbReference>
<keyword evidence="8" id="KW-0671">Queuosine biosynthesis</keyword>
<feature type="binding site" evidence="10">
    <location>
        <position position="40"/>
    </location>
    <ligand>
        <name>Zn(2+)</name>
        <dbReference type="ChEBI" id="CHEBI:29105"/>
    </ligand>
</feature>
<dbReference type="PANTHER" id="PTHR12589">
    <property type="entry name" value="PYRUVOYL TETRAHYDROBIOPTERIN SYNTHASE"/>
    <property type="match status" value="1"/>
</dbReference>
<evidence type="ECO:0000256" key="10">
    <source>
        <dbReference type="PIRSR" id="PIRSR006113-2"/>
    </source>
</evidence>
<feature type="active site" description="Charge relay system" evidence="9">
    <location>
        <position position="127"/>
    </location>
</feature>